<dbReference type="GO" id="GO:0051301">
    <property type="term" value="P:cell division"/>
    <property type="evidence" value="ECO:0007669"/>
    <property type="project" value="UniProtKB-KW"/>
</dbReference>
<dbReference type="Pfam" id="PF01580">
    <property type="entry name" value="FtsK_SpoIIIE"/>
    <property type="match status" value="1"/>
</dbReference>
<keyword evidence="10 15" id="KW-0067">ATP-binding</keyword>
<feature type="compositionally biased region" description="Low complexity" evidence="16">
    <location>
        <begin position="665"/>
        <end position="674"/>
    </location>
</feature>
<dbReference type="GO" id="GO:0005886">
    <property type="term" value="C:plasma membrane"/>
    <property type="evidence" value="ECO:0007669"/>
    <property type="project" value="UniProtKB-SubCell"/>
</dbReference>
<evidence type="ECO:0000256" key="14">
    <source>
        <dbReference type="ARBA" id="ARBA00023306"/>
    </source>
</evidence>
<dbReference type="Gene3D" id="3.30.980.40">
    <property type="match status" value="1"/>
</dbReference>
<feature type="compositionally biased region" description="Polar residues" evidence="16">
    <location>
        <begin position="385"/>
        <end position="395"/>
    </location>
</feature>
<dbReference type="FunFam" id="1.10.10.10:FF:000268">
    <property type="entry name" value="DNA translocase FtsK"/>
    <property type="match status" value="1"/>
</dbReference>
<dbReference type="FunFam" id="3.30.980.40:FF:000001">
    <property type="entry name" value="DNA translocase FtsK"/>
    <property type="match status" value="1"/>
</dbReference>
<dbReference type="Pfam" id="PF09397">
    <property type="entry name" value="FtsK_gamma"/>
    <property type="match status" value="1"/>
</dbReference>
<dbReference type="InterPro" id="IPR027417">
    <property type="entry name" value="P-loop_NTPase"/>
</dbReference>
<dbReference type="SUPFAM" id="SSF46785">
    <property type="entry name" value="Winged helix' DNA-binding domain"/>
    <property type="match status" value="1"/>
</dbReference>
<feature type="compositionally biased region" description="Low complexity" evidence="16">
    <location>
        <begin position="850"/>
        <end position="860"/>
    </location>
</feature>
<dbReference type="InterPro" id="IPR041027">
    <property type="entry name" value="FtsK_alpha"/>
</dbReference>
<evidence type="ECO:0000256" key="8">
    <source>
        <dbReference type="ARBA" id="ARBA00022741"/>
    </source>
</evidence>
<keyword evidence="6" id="KW-0132">Cell division</keyword>
<dbReference type="NCBIfam" id="NF007615">
    <property type="entry name" value="PRK10263.1"/>
    <property type="match status" value="1"/>
</dbReference>
<keyword evidence="7 17" id="KW-0812">Transmembrane</keyword>
<dbReference type="InterPro" id="IPR036390">
    <property type="entry name" value="WH_DNA-bd_sf"/>
</dbReference>
<evidence type="ECO:0000256" key="9">
    <source>
        <dbReference type="ARBA" id="ARBA00022829"/>
    </source>
</evidence>
<dbReference type="SUPFAM" id="SSF52540">
    <property type="entry name" value="P-loop containing nucleoside triphosphate hydrolases"/>
    <property type="match status" value="1"/>
</dbReference>
<keyword evidence="13 17" id="KW-0472">Membrane</keyword>
<sequence>MSQEYTEDKDVTLTKLSSGRRLLEALLILIALFAVWLMAALLSFNPSDPSWSQTAWHEPIHNLGGAPGAWLADTLFFIFGVMAYTIPVIIVGGCWFAWRHQSTDDYIDYFAVSLRLIGVLALILTSCGLAAINADDIWYFASGGVIGSLLSTTLQPLLHSSGGTIMLLCIWAAGLTLFTGWSWVSIAEKLGGWLLNILTFASNRTRRDDTWVDDEEYDDEYDEETDGVQRESRRARILRGALARRKRLAEKFSNPRGRQTDAALFSGKRMDDDEDIQYSARGVAADPDDVLFSGNRATQPEYDEYDPLLNGHSVTEPVAAAAAATAVTQTWAASADPIMQTPPMPGAEPVVAQPTVEWQPVPGPQTGEPVIAPAPEGYQPHPQYAQPQEAQSAPWQQPVPVASAPQYAATPATAAEYDSLAPQETQPQWQPEPTHQPTPVYQPEPIAAEPSHMPPPVIEQPVATEPEPDTEETRPARPPLYYFEEVEEKRAREREQLAAWYQPIPEPVKENVPVKPTVSVAPSIPPVEAVAAAASLDVGIKSGALAAGAAAAAPAFSLATGGAPRPQVKEGIGPQLPRPNRVRVPTRRELASYGIKLPSQRIAEEKAREAERNQYETGAQLTDEEIDAMHQDELARQFAQSQQHRYGETYQHDTQQAEDDDTAAEAELARQFAASQQQRYSGEQPAGAQPFSLDDLDFSPMKVLVDEGPHEPLFTPGVMPESTPVQQPVAPQPQPQYQQSQQPVAPQSQYQQPQQPVAPQPQYQQPQQPTAPQPQYQQPQQPVAPQPQYQQPQQPVAPQPQYQQPQYQQPQQPVAPQPQYQQPQQPTAPQDSLIHPLLMRNGDSRPLQRPTTPLPSLDLLTPPPSEVEPVDTFALEQMARLVEARLADFRIKADVVNYSPGPVITRFELNLAPGVKAARISNLSRDLARSLSTVAVRVVEVIPGKPYVGLELPNKKRQTVYLREVLDNAKFRENPSPLTVVLGKDIAGDPVVADLAKMPHLLVAGTTGSGKSVGVNAMILSMLYKAQPEDVRFIMIDPKMLELSVYEGIPHLLTEVVTDMKDAANALRWSVNEMERRYKLMSALGVRNLAGYNEKIAEAARMGRPIPDPYWKPGDSMDVQHPVLEKLPYIVVLVDEFADLMMTVGKKVEELIARLAQKARAAGIHLVLATQRPSVDVITGLIKANIPTRIAFTVSSKIDSRTILDQGGAESLLGMGDMLYSGPNSTMPVRVHGAFVRDQEVHAVVQDWKARGRPQYVDGITSDSESEGGGGGFDGGEELDALFDQAVNFVTQKRKASISGVQRQFRIGYNRAARIIEQMEAQGIVSAQGHNGNREVLAPPPFE</sequence>
<feature type="region of interest" description="Disordered" evidence="16">
    <location>
        <begin position="357"/>
        <end position="482"/>
    </location>
</feature>
<keyword evidence="14" id="KW-0131">Cell cycle</keyword>
<feature type="transmembrane region" description="Helical" evidence="17">
    <location>
        <begin position="165"/>
        <end position="184"/>
    </location>
</feature>
<evidence type="ECO:0000256" key="1">
    <source>
        <dbReference type="ARBA" id="ARBA00004429"/>
    </source>
</evidence>
<dbReference type="GO" id="GO:0005524">
    <property type="term" value="F:ATP binding"/>
    <property type="evidence" value="ECO:0007669"/>
    <property type="project" value="UniProtKB-UniRule"/>
</dbReference>
<dbReference type="Pfam" id="PF17854">
    <property type="entry name" value="FtsK_alpha"/>
    <property type="match status" value="1"/>
</dbReference>
<feature type="region of interest" description="Disordered" evidence="16">
    <location>
        <begin position="559"/>
        <end position="589"/>
    </location>
</feature>
<feature type="compositionally biased region" description="Low complexity" evidence="16">
    <location>
        <begin position="724"/>
        <end position="830"/>
    </location>
</feature>
<dbReference type="GO" id="GO:0003677">
    <property type="term" value="F:DNA binding"/>
    <property type="evidence" value="ECO:0007669"/>
    <property type="project" value="UniProtKB-KW"/>
</dbReference>
<evidence type="ECO:0000259" key="18">
    <source>
        <dbReference type="PROSITE" id="PS50901"/>
    </source>
</evidence>
<dbReference type="EMBL" id="AAIILT010000003">
    <property type="protein sequence ID" value="ECE5909151.1"/>
    <property type="molecule type" value="Genomic_DNA"/>
</dbReference>
<comment type="caution">
    <text evidence="19">The sequence shown here is derived from an EMBL/GenBank/DDBJ whole genome shotgun (WGS) entry which is preliminary data.</text>
</comment>
<dbReference type="InterPro" id="IPR050206">
    <property type="entry name" value="FtsK/SpoIIIE/SftA"/>
</dbReference>
<dbReference type="CDD" id="cd01127">
    <property type="entry name" value="TrwB_TraG_TraD_VirD4"/>
    <property type="match status" value="1"/>
</dbReference>
<organism evidence="19">
    <name type="scientific">Salmonella enterica I</name>
    <dbReference type="NCBI Taxonomy" id="59201"/>
    <lineage>
        <taxon>Bacteria</taxon>
        <taxon>Pseudomonadati</taxon>
        <taxon>Pseudomonadota</taxon>
        <taxon>Gammaproteobacteria</taxon>
        <taxon>Enterobacterales</taxon>
        <taxon>Enterobacteriaceae</taxon>
        <taxon>Salmonella</taxon>
    </lineage>
</organism>
<dbReference type="InterPro" id="IPR025199">
    <property type="entry name" value="FtsK_4TM"/>
</dbReference>
<dbReference type="Gene3D" id="1.10.10.10">
    <property type="entry name" value="Winged helix-like DNA-binding domain superfamily/Winged helix DNA-binding domain"/>
    <property type="match status" value="1"/>
</dbReference>
<dbReference type="PANTHER" id="PTHR22683">
    <property type="entry name" value="SPORULATION PROTEIN RELATED"/>
    <property type="match status" value="1"/>
</dbReference>
<keyword evidence="9" id="KW-0159">Chromosome partition</keyword>
<feature type="transmembrane region" description="Helical" evidence="17">
    <location>
        <begin position="25"/>
        <end position="44"/>
    </location>
</feature>
<dbReference type="InterPro" id="IPR018541">
    <property type="entry name" value="Ftsk_gamma"/>
</dbReference>
<evidence type="ECO:0000256" key="10">
    <source>
        <dbReference type="ARBA" id="ARBA00022840"/>
    </source>
</evidence>
<dbReference type="Gene3D" id="3.40.50.300">
    <property type="entry name" value="P-loop containing nucleotide triphosphate hydrolases"/>
    <property type="match status" value="1"/>
</dbReference>
<feature type="compositionally biased region" description="Low complexity" evidence="16">
    <location>
        <begin position="422"/>
        <end position="433"/>
    </location>
</feature>
<gene>
    <name evidence="19" type="ORF">AH079_06005</name>
</gene>
<feature type="compositionally biased region" description="Low complexity" evidence="16">
    <location>
        <begin position="402"/>
        <end position="415"/>
    </location>
</feature>
<feature type="transmembrane region" description="Helical" evidence="17">
    <location>
        <begin position="137"/>
        <end position="158"/>
    </location>
</feature>
<dbReference type="Pfam" id="PF13491">
    <property type="entry name" value="FtsK_4TM"/>
    <property type="match status" value="1"/>
</dbReference>
<dbReference type="InterPro" id="IPR002543">
    <property type="entry name" value="FtsK_dom"/>
</dbReference>
<evidence type="ECO:0000256" key="17">
    <source>
        <dbReference type="SAM" id="Phobius"/>
    </source>
</evidence>
<feature type="transmembrane region" description="Helical" evidence="17">
    <location>
        <begin position="110"/>
        <end position="131"/>
    </location>
</feature>
<feature type="binding site" evidence="15">
    <location>
        <begin position="1005"/>
        <end position="1012"/>
    </location>
    <ligand>
        <name>ATP</name>
        <dbReference type="ChEBI" id="CHEBI:30616"/>
    </ligand>
</feature>
<reference evidence="19" key="1">
    <citation type="submission" date="2018-05" db="EMBL/GenBank/DDBJ databases">
        <authorList>
            <consortium name="GenomeTrakr network: Whole genome sequencing for foodborne pathogen traceback"/>
        </authorList>
    </citation>
    <scope>NUCLEOTIDE SEQUENCE</scope>
    <source>
        <strain evidence="19">FDA00001697</strain>
    </source>
</reference>
<evidence type="ECO:0000256" key="6">
    <source>
        <dbReference type="ARBA" id="ARBA00022618"/>
    </source>
</evidence>
<protein>
    <recommendedName>
        <fullName evidence="3">DNA translocase FtsK</fullName>
    </recommendedName>
</protein>
<evidence type="ECO:0000256" key="7">
    <source>
        <dbReference type="ARBA" id="ARBA00022692"/>
    </source>
</evidence>
<feature type="transmembrane region" description="Helical" evidence="17">
    <location>
        <begin position="75"/>
        <end position="98"/>
    </location>
</feature>
<keyword evidence="12" id="KW-0238">DNA-binding</keyword>
<dbReference type="PANTHER" id="PTHR22683:SF41">
    <property type="entry name" value="DNA TRANSLOCASE FTSK"/>
    <property type="match status" value="1"/>
</dbReference>
<name>A0A5Y2KII4_SALET</name>
<evidence type="ECO:0000313" key="19">
    <source>
        <dbReference type="EMBL" id="ECE5909151.1"/>
    </source>
</evidence>
<evidence type="ECO:0000256" key="3">
    <source>
        <dbReference type="ARBA" id="ARBA00020887"/>
    </source>
</evidence>
<evidence type="ECO:0000256" key="11">
    <source>
        <dbReference type="ARBA" id="ARBA00022989"/>
    </source>
</evidence>
<evidence type="ECO:0000256" key="12">
    <source>
        <dbReference type="ARBA" id="ARBA00023125"/>
    </source>
</evidence>
<evidence type="ECO:0000256" key="4">
    <source>
        <dbReference type="ARBA" id="ARBA00022475"/>
    </source>
</evidence>
<comment type="subcellular location">
    <subcellularLocation>
        <location evidence="1">Cell inner membrane</location>
        <topology evidence="1">Multi-pass membrane protein</topology>
    </subcellularLocation>
</comment>
<evidence type="ECO:0000256" key="2">
    <source>
        <dbReference type="ARBA" id="ARBA00006474"/>
    </source>
</evidence>
<dbReference type="FunFam" id="3.40.50.300:FF:000209">
    <property type="entry name" value="Cell division protein FtsK"/>
    <property type="match status" value="1"/>
</dbReference>
<keyword evidence="11 17" id="KW-1133">Transmembrane helix</keyword>
<evidence type="ECO:0000256" key="16">
    <source>
        <dbReference type="SAM" id="MobiDB-lite"/>
    </source>
</evidence>
<feature type="region of interest" description="Disordered" evidence="16">
    <location>
        <begin position="630"/>
        <end position="863"/>
    </location>
</feature>
<dbReference type="GO" id="GO:0007059">
    <property type="term" value="P:chromosome segregation"/>
    <property type="evidence" value="ECO:0007669"/>
    <property type="project" value="UniProtKB-KW"/>
</dbReference>
<evidence type="ECO:0000256" key="13">
    <source>
        <dbReference type="ARBA" id="ARBA00023136"/>
    </source>
</evidence>
<feature type="region of interest" description="Disordered" evidence="16">
    <location>
        <begin position="1256"/>
        <end position="1275"/>
    </location>
</feature>
<feature type="domain" description="FtsK" evidence="18">
    <location>
        <begin position="988"/>
        <end position="1201"/>
    </location>
</feature>
<proteinExistence type="inferred from homology"/>
<dbReference type="PROSITE" id="PS50901">
    <property type="entry name" value="FTSK"/>
    <property type="match status" value="1"/>
</dbReference>
<evidence type="ECO:0000256" key="15">
    <source>
        <dbReference type="PROSITE-ProRule" id="PRU00289"/>
    </source>
</evidence>
<evidence type="ECO:0000256" key="5">
    <source>
        <dbReference type="ARBA" id="ARBA00022519"/>
    </source>
</evidence>
<accession>A0A5Y2KII4</accession>
<dbReference type="GO" id="GO:0071236">
    <property type="term" value="P:cellular response to antibiotic"/>
    <property type="evidence" value="ECO:0007669"/>
    <property type="project" value="UniProtKB-ARBA"/>
</dbReference>
<dbReference type="SMART" id="SM00843">
    <property type="entry name" value="Ftsk_gamma"/>
    <property type="match status" value="1"/>
</dbReference>
<dbReference type="InterPro" id="IPR036388">
    <property type="entry name" value="WH-like_DNA-bd_sf"/>
</dbReference>
<keyword evidence="5" id="KW-0997">Cell inner membrane</keyword>
<keyword evidence="8 15" id="KW-0547">Nucleotide-binding</keyword>
<comment type="similarity">
    <text evidence="2">Belongs to the FtsK/SpoIIIE/SftA family.</text>
</comment>
<keyword evidence="4" id="KW-1003">Cell membrane</keyword>